<keyword evidence="3" id="KW-1185">Reference proteome</keyword>
<evidence type="ECO:0000313" key="2">
    <source>
        <dbReference type="EMBL" id="GFO14763.1"/>
    </source>
</evidence>
<protein>
    <submittedName>
        <fullName evidence="2">Uncharacterized protein</fullName>
    </submittedName>
</protein>
<comment type="caution">
    <text evidence="2">The sequence shown here is derived from an EMBL/GenBank/DDBJ whole genome shotgun (WGS) entry which is preliminary data.</text>
</comment>
<keyword evidence="1" id="KW-0472">Membrane</keyword>
<evidence type="ECO:0000256" key="1">
    <source>
        <dbReference type="SAM" id="Phobius"/>
    </source>
</evidence>
<keyword evidence="1" id="KW-1133">Transmembrane helix</keyword>
<reference evidence="2 3" key="1">
    <citation type="journal article" date="2021" name="Elife">
        <title>Chloroplast acquisition without the gene transfer in kleptoplastic sea slugs, Plakobranchus ocellatus.</title>
        <authorList>
            <person name="Maeda T."/>
            <person name="Takahashi S."/>
            <person name="Yoshida T."/>
            <person name="Shimamura S."/>
            <person name="Takaki Y."/>
            <person name="Nagai Y."/>
            <person name="Toyoda A."/>
            <person name="Suzuki Y."/>
            <person name="Arimoto A."/>
            <person name="Ishii H."/>
            <person name="Satoh N."/>
            <person name="Nishiyama T."/>
            <person name="Hasebe M."/>
            <person name="Maruyama T."/>
            <person name="Minagawa J."/>
            <person name="Obokata J."/>
            <person name="Shigenobu S."/>
        </authorList>
    </citation>
    <scope>NUCLEOTIDE SEQUENCE [LARGE SCALE GENOMIC DNA]</scope>
</reference>
<organism evidence="2 3">
    <name type="scientific">Plakobranchus ocellatus</name>
    <dbReference type="NCBI Taxonomy" id="259542"/>
    <lineage>
        <taxon>Eukaryota</taxon>
        <taxon>Metazoa</taxon>
        <taxon>Spiralia</taxon>
        <taxon>Lophotrochozoa</taxon>
        <taxon>Mollusca</taxon>
        <taxon>Gastropoda</taxon>
        <taxon>Heterobranchia</taxon>
        <taxon>Euthyneura</taxon>
        <taxon>Panpulmonata</taxon>
        <taxon>Sacoglossa</taxon>
        <taxon>Placobranchoidea</taxon>
        <taxon>Plakobranchidae</taxon>
        <taxon>Plakobranchus</taxon>
    </lineage>
</organism>
<dbReference type="Proteomes" id="UP000735302">
    <property type="component" value="Unassembled WGS sequence"/>
</dbReference>
<evidence type="ECO:0000313" key="3">
    <source>
        <dbReference type="Proteomes" id="UP000735302"/>
    </source>
</evidence>
<gene>
    <name evidence="2" type="ORF">PoB_004126800</name>
</gene>
<keyword evidence="1" id="KW-0812">Transmembrane</keyword>
<dbReference type="AlphaFoldDB" id="A0AAV4B6M3"/>
<accession>A0AAV4B6M3</accession>
<proteinExistence type="predicted"/>
<dbReference type="EMBL" id="BLXT01004580">
    <property type="protein sequence ID" value="GFO14763.1"/>
    <property type="molecule type" value="Genomic_DNA"/>
</dbReference>
<feature type="non-terminal residue" evidence="2">
    <location>
        <position position="55"/>
    </location>
</feature>
<sequence length="55" mass="6432">MRTVEVIQTATVSRFREIAEVNKLWRHKMANNDRSLSMYSIFFFLSVFFSLGAVS</sequence>
<name>A0AAV4B6M3_9GAST</name>
<feature type="transmembrane region" description="Helical" evidence="1">
    <location>
        <begin position="36"/>
        <end position="54"/>
    </location>
</feature>